<dbReference type="GO" id="GO:0005524">
    <property type="term" value="F:ATP binding"/>
    <property type="evidence" value="ECO:0007669"/>
    <property type="project" value="UniProtKB-KW"/>
</dbReference>
<dbReference type="CDD" id="cd03249">
    <property type="entry name" value="ABC_MTABC3_MDL1_MDL2"/>
    <property type="match status" value="1"/>
</dbReference>
<accession>A0A9W8PF56</accession>
<dbReference type="PROSITE" id="PS50893">
    <property type="entry name" value="ABC_TRANSPORTER_2"/>
    <property type="match status" value="2"/>
</dbReference>
<feature type="domain" description="ABC transporter" evidence="11">
    <location>
        <begin position="376"/>
        <end position="620"/>
    </location>
</feature>
<feature type="domain" description="ABC transmembrane type-1" evidence="12">
    <location>
        <begin position="52"/>
        <end position="341"/>
    </location>
</feature>
<evidence type="ECO:0000256" key="7">
    <source>
        <dbReference type="ARBA" id="ARBA00022989"/>
    </source>
</evidence>
<evidence type="ECO:0000256" key="6">
    <source>
        <dbReference type="ARBA" id="ARBA00022840"/>
    </source>
</evidence>
<keyword evidence="5" id="KW-0547">Nucleotide-binding</keyword>
<feature type="transmembrane region" description="Helical" evidence="10">
    <location>
        <begin position="48"/>
        <end position="81"/>
    </location>
</feature>
<comment type="caution">
    <text evidence="13">The sequence shown here is derived from an EMBL/GenBank/DDBJ whole genome shotgun (WGS) entry which is preliminary data.</text>
</comment>
<dbReference type="InterPro" id="IPR039421">
    <property type="entry name" value="Type_1_exporter"/>
</dbReference>
<dbReference type="PROSITE" id="PS00211">
    <property type="entry name" value="ABC_TRANSPORTER_1"/>
    <property type="match status" value="2"/>
</dbReference>
<keyword evidence="3" id="KW-0813">Transport</keyword>
<feature type="transmembrane region" description="Helical" evidence="10">
    <location>
        <begin position="176"/>
        <end position="195"/>
    </location>
</feature>
<evidence type="ECO:0000259" key="11">
    <source>
        <dbReference type="PROSITE" id="PS50893"/>
    </source>
</evidence>
<dbReference type="EMBL" id="JAPDHF010000023">
    <property type="protein sequence ID" value="KAJ4004707.1"/>
    <property type="molecule type" value="Genomic_DNA"/>
</dbReference>
<dbReference type="InterPro" id="IPR011527">
    <property type="entry name" value="ABC1_TM_dom"/>
</dbReference>
<evidence type="ECO:0000256" key="4">
    <source>
        <dbReference type="ARBA" id="ARBA00022692"/>
    </source>
</evidence>
<feature type="region of interest" description="Disordered" evidence="9">
    <location>
        <begin position="628"/>
        <end position="678"/>
    </location>
</feature>
<keyword evidence="4 10" id="KW-0812">Transmembrane</keyword>
<dbReference type="Gene3D" id="3.40.50.300">
    <property type="entry name" value="P-loop containing nucleotide triphosphate hydrolases"/>
    <property type="match status" value="2"/>
</dbReference>
<dbReference type="GO" id="GO:0015421">
    <property type="term" value="F:ABC-type oligopeptide transporter activity"/>
    <property type="evidence" value="ECO:0007669"/>
    <property type="project" value="TreeGrafter"/>
</dbReference>
<dbReference type="AlphaFoldDB" id="A0A9W8PF56"/>
<dbReference type="PANTHER" id="PTHR43394:SF1">
    <property type="entry name" value="ATP-BINDING CASSETTE SUB-FAMILY B MEMBER 10, MITOCHONDRIAL"/>
    <property type="match status" value="1"/>
</dbReference>
<dbReference type="SUPFAM" id="SSF90123">
    <property type="entry name" value="ABC transporter transmembrane region"/>
    <property type="match status" value="2"/>
</dbReference>
<dbReference type="InterPro" id="IPR003439">
    <property type="entry name" value="ABC_transporter-like_ATP-bd"/>
</dbReference>
<feature type="compositionally biased region" description="Basic and acidic residues" evidence="9">
    <location>
        <begin position="655"/>
        <end position="669"/>
    </location>
</feature>
<evidence type="ECO:0000256" key="10">
    <source>
        <dbReference type="SAM" id="Phobius"/>
    </source>
</evidence>
<proteinExistence type="inferred from homology"/>
<dbReference type="GO" id="GO:0090374">
    <property type="term" value="P:oligopeptide export from mitochondrion"/>
    <property type="evidence" value="ECO:0007669"/>
    <property type="project" value="TreeGrafter"/>
</dbReference>
<organism evidence="13 14">
    <name type="scientific">Fusarium irregulare</name>
    <dbReference type="NCBI Taxonomy" id="2494466"/>
    <lineage>
        <taxon>Eukaryota</taxon>
        <taxon>Fungi</taxon>
        <taxon>Dikarya</taxon>
        <taxon>Ascomycota</taxon>
        <taxon>Pezizomycotina</taxon>
        <taxon>Sordariomycetes</taxon>
        <taxon>Hypocreomycetidae</taxon>
        <taxon>Hypocreales</taxon>
        <taxon>Nectriaceae</taxon>
        <taxon>Fusarium</taxon>
        <taxon>Fusarium incarnatum-equiseti species complex</taxon>
    </lineage>
</organism>
<evidence type="ECO:0000256" key="2">
    <source>
        <dbReference type="ARBA" id="ARBA00007577"/>
    </source>
</evidence>
<dbReference type="FunFam" id="3.40.50.300:FF:000967">
    <property type="entry name" value="ABC multidrug transporter mdr4"/>
    <property type="match status" value="1"/>
</dbReference>
<dbReference type="CDD" id="cd18578">
    <property type="entry name" value="ABC_6TM_Pgp_ABCB1_D2_like"/>
    <property type="match status" value="1"/>
</dbReference>
<keyword evidence="14" id="KW-1185">Reference proteome</keyword>
<evidence type="ECO:0000313" key="13">
    <source>
        <dbReference type="EMBL" id="KAJ4004707.1"/>
    </source>
</evidence>
<evidence type="ECO:0000256" key="1">
    <source>
        <dbReference type="ARBA" id="ARBA00004141"/>
    </source>
</evidence>
<keyword evidence="7 10" id="KW-1133">Transmembrane helix</keyword>
<dbReference type="Proteomes" id="UP001152130">
    <property type="component" value="Unassembled WGS sequence"/>
</dbReference>
<dbReference type="Gene3D" id="1.20.1560.10">
    <property type="entry name" value="ABC transporter type 1, transmembrane domain"/>
    <property type="match status" value="1"/>
</dbReference>
<feature type="transmembrane region" description="Helical" evidence="10">
    <location>
        <begin position="101"/>
        <end position="122"/>
    </location>
</feature>
<feature type="transmembrane region" description="Helical" evidence="10">
    <location>
        <begin position="847"/>
        <end position="866"/>
    </location>
</feature>
<evidence type="ECO:0000256" key="9">
    <source>
        <dbReference type="SAM" id="MobiDB-lite"/>
    </source>
</evidence>
<dbReference type="InterPro" id="IPR003593">
    <property type="entry name" value="AAA+_ATPase"/>
</dbReference>
<comment type="subcellular location">
    <subcellularLocation>
        <location evidence="1">Membrane</location>
        <topology evidence="1">Multi-pass membrane protein</topology>
    </subcellularLocation>
</comment>
<feature type="transmembrane region" description="Helical" evidence="10">
    <location>
        <begin position="311"/>
        <end position="330"/>
    </location>
</feature>
<evidence type="ECO:0000256" key="8">
    <source>
        <dbReference type="ARBA" id="ARBA00023136"/>
    </source>
</evidence>
<feature type="transmembrane region" description="Helical" evidence="10">
    <location>
        <begin position="962"/>
        <end position="985"/>
    </location>
</feature>
<feature type="transmembrane region" description="Helical" evidence="10">
    <location>
        <begin position="930"/>
        <end position="950"/>
    </location>
</feature>
<gene>
    <name evidence="13" type="ORF">NW766_011439</name>
</gene>
<dbReference type="Pfam" id="PF00664">
    <property type="entry name" value="ABC_membrane"/>
    <property type="match status" value="2"/>
</dbReference>
<evidence type="ECO:0000256" key="3">
    <source>
        <dbReference type="ARBA" id="ARBA00022448"/>
    </source>
</evidence>
<dbReference type="SUPFAM" id="SSF52540">
    <property type="entry name" value="P-loop containing nucleoside triphosphate hydrolases"/>
    <property type="match status" value="2"/>
</dbReference>
<feature type="transmembrane region" description="Helical" evidence="10">
    <location>
        <begin position="748"/>
        <end position="770"/>
    </location>
</feature>
<feature type="transmembrane region" description="Helical" evidence="10">
    <location>
        <begin position="278"/>
        <end position="299"/>
    </location>
</feature>
<dbReference type="CDD" id="cd18577">
    <property type="entry name" value="ABC_6TM_Pgp_ABCB1_D1_like"/>
    <property type="match status" value="1"/>
</dbReference>
<dbReference type="PANTHER" id="PTHR43394">
    <property type="entry name" value="ATP-DEPENDENT PERMEASE MDL1, MITOCHONDRIAL"/>
    <property type="match status" value="1"/>
</dbReference>
<evidence type="ECO:0000259" key="12">
    <source>
        <dbReference type="PROSITE" id="PS50929"/>
    </source>
</evidence>
<dbReference type="SMART" id="SM00382">
    <property type="entry name" value="AAA"/>
    <property type="match status" value="2"/>
</dbReference>
<dbReference type="PROSITE" id="PS50929">
    <property type="entry name" value="ABC_TM1F"/>
    <property type="match status" value="2"/>
</dbReference>
<dbReference type="OrthoDB" id="416786at2759"/>
<evidence type="ECO:0000313" key="14">
    <source>
        <dbReference type="Proteomes" id="UP001152130"/>
    </source>
</evidence>
<dbReference type="GO" id="GO:0005743">
    <property type="term" value="C:mitochondrial inner membrane"/>
    <property type="evidence" value="ECO:0007669"/>
    <property type="project" value="TreeGrafter"/>
</dbReference>
<dbReference type="GO" id="GO:0016887">
    <property type="term" value="F:ATP hydrolysis activity"/>
    <property type="evidence" value="ECO:0007669"/>
    <property type="project" value="InterPro"/>
</dbReference>
<dbReference type="FunFam" id="3.40.50.300:FF:000251">
    <property type="entry name" value="ABC transporter B family member 19"/>
    <property type="match status" value="1"/>
</dbReference>
<sequence>MASTEAVASTDDHQRAVLERQLHGLPNDTGQPISKPNITIYATRLDKVILSLSSICAIIAGALNPLVPVIYGVIVSVFNGFNNGIVEASKLRSEISTFSLYYVYLSIALFVFTYLGTLGFYFSGDRIARALRIAYLEAVIRQNMAFFDVLRPGEISNRIMSDMGILQEAITSKTSIMLSAVATFCAAFIISFIMYWKTALILSPFFVTMLVMFSVGGSYSVKHQKVSRQKYSHAAGIPEEAFSAIRQIAAFGMQTFVKDRYSQGLKEAAAAERKAQTIVACLIASMCAMPCLIYSLSFWTGSIFLVRGETSVASITSTTLAVTIGVFAIIRIAPSMQAFVSGIAISGSLFETISRRSPQDPLADNGAIPESLSGNIQLNNVGLVYPSRDQVKVLDNVTLHFSANKTTAIVGPSGGGKSSILGLVERFYEPTSGSVSVDGNDIQSLNLRWLRQHIGLVDQDPVLLDASIFENIWYGCADANDTTPESKRLDLVIDAAKKAYAHEFIMASPHGYQTRVAEKGMQLSGGQRQRIAIARALLRDPKILLLDEATSALDSASEKAIQAAIDIASKHRTTIIIAHRLSTIRNADLIVVLSRGQVADQGTHDELMARNGLYADLIEKQQIKEESQKEVGASIGQDDEVDAMPGAQGASQEPENEKLGATETTKVEDTTNGDPSLSVPNKKGAFSFLVDMSKPNWKVLTIGLIFSILAGLEIPAESIFFAKLLTIIGLPENKYSQLRRDVNLWTGLYVALAAAGFVFWLGVGTTLTYATQKLSKRVRETCCDKITVQSMEFFDEAKNSPSALSNTLSKSTDDLAGMGGSVMGGILTFTATIIGGIAVSLAVGWKLALVCTATIPVVVACGWLRLQVLAAFDARIRQSGVDSAAYAGQIVRSMRTVASLGLEKRVLDMYGWFLSNHAAKSLRSILVTSALYAASSSVVYLCAALGFWYGGILIANGEYSAFQVYVCFVCLISGSQIAGSIFTFAPDTGKAMHAARELQKIAELPDGEKGSATETTHEKKAVPSHLLDGPDPWHVKFEDVSFAYPSRPHKPALNHFTVSVEPGKTLALVGQSGSGKSTCLALLERFYALQQGQILVDGQDIRSLDLNSYRQAISLISQEAVIFSTSMRDNIAVGLVGQDISDDEILVACRQANILDFVNSLPDGLASAVGTGGSMLSGGQKQRIAIARAFLRKSKLLLLDEATSALDSESEAVVQIAIEAVKKNRTTIMVAHRLSTVMNADVICVMREGSVAEIGSPQQLLARRGSFWEMVNMQSLN</sequence>
<reference evidence="13" key="1">
    <citation type="submission" date="2022-10" db="EMBL/GenBank/DDBJ databases">
        <title>Fusarium specimens isolated from Avocado Roots.</title>
        <authorList>
            <person name="Stajich J."/>
            <person name="Roper C."/>
            <person name="Heimlech-Rivalta G."/>
        </authorList>
    </citation>
    <scope>NUCLEOTIDE SEQUENCE</scope>
    <source>
        <strain evidence="13">CF00143</strain>
    </source>
</reference>
<protein>
    <recommendedName>
        <fullName evidence="15">Multidrug resistance protein</fullName>
    </recommendedName>
</protein>
<comment type="similarity">
    <text evidence="2">Belongs to the ABC transporter superfamily. ABCB family. Multidrug resistance exporter (TC 3.A.1.201) subfamily.</text>
</comment>
<feature type="transmembrane region" description="Helical" evidence="10">
    <location>
        <begin position="699"/>
        <end position="728"/>
    </location>
</feature>
<feature type="domain" description="ABC transmembrane type-1" evidence="12">
    <location>
        <begin position="702"/>
        <end position="990"/>
    </location>
</feature>
<feature type="transmembrane region" description="Helical" evidence="10">
    <location>
        <begin position="201"/>
        <end position="221"/>
    </location>
</feature>
<name>A0A9W8PF56_9HYPO</name>
<dbReference type="InterPro" id="IPR036640">
    <property type="entry name" value="ABC1_TM_sf"/>
</dbReference>
<keyword evidence="6" id="KW-0067">ATP-binding</keyword>
<feature type="transmembrane region" description="Helical" evidence="10">
    <location>
        <begin position="815"/>
        <end position="841"/>
    </location>
</feature>
<feature type="domain" description="ABC transporter" evidence="11">
    <location>
        <begin position="1035"/>
        <end position="1273"/>
    </location>
</feature>
<evidence type="ECO:0008006" key="15">
    <source>
        <dbReference type="Google" id="ProtNLM"/>
    </source>
</evidence>
<evidence type="ECO:0000256" key="5">
    <source>
        <dbReference type="ARBA" id="ARBA00022741"/>
    </source>
</evidence>
<dbReference type="Pfam" id="PF00005">
    <property type="entry name" value="ABC_tran"/>
    <property type="match status" value="2"/>
</dbReference>
<keyword evidence="8 10" id="KW-0472">Membrane</keyword>
<dbReference type="InterPro" id="IPR027417">
    <property type="entry name" value="P-loop_NTPase"/>
</dbReference>
<dbReference type="InterPro" id="IPR017871">
    <property type="entry name" value="ABC_transporter-like_CS"/>
</dbReference>